<name>A0A9P4MP76_9PLEO</name>
<dbReference type="OrthoDB" id="2555634at2759"/>
<reference evidence="2" key="1">
    <citation type="journal article" date="2020" name="Stud. Mycol.">
        <title>101 Dothideomycetes genomes: a test case for predicting lifestyles and emergence of pathogens.</title>
        <authorList>
            <person name="Haridas S."/>
            <person name="Albert R."/>
            <person name="Binder M."/>
            <person name="Bloem J."/>
            <person name="Labutti K."/>
            <person name="Salamov A."/>
            <person name="Andreopoulos B."/>
            <person name="Baker S."/>
            <person name="Barry K."/>
            <person name="Bills G."/>
            <person name="Bluhm B."/>
            <person name="Cannon C."/>
            <person name="Castanera R."/>
            <person name="Culley D."/>
            <person name="Daum C."/>
            <person name="Ezra D."/>
            <person name="Gonzalez J."/>
            <person name="Henrissat B."/>
            <person name="Kuo A."/>
            <person name="Liang C."/>
            <person name="Lipzen A."/>
            <person name="Lutzoni F."/>
            <person name="Magnuson J."/>
            <person name="Mondo S."/>
            <person name="Nolan M."/>
            <person name="Ohm R."/>
            <person name="Pangilinan J."/>
            <person name="Park H.-J."/>
            <person name="Ramirez L."/>
            <person name="Alfaro M."/>
            <person name="Sun H."/>
            <person name="Tritt A."/>
            <person name="Yoshinaga Y."/>
            <person name="Zwiers L.-H."/>
            <person name="Turgeon B."/>
            <person name="Goodwin S."/>
            <person name="Spatafora J."/>
            <person name="Crous P."/>
            <person name="Grigoriev I."/>
        </authorList>
    </citation>
    <scope>NUCLEOTIDE SEQUENCE</scope>
    <source>
        <strain evidence="2">ATCC 74209</strain>
    </source>
</reference>
<evidence type="ECO:0008006" key="4">
    <source>
        <dbReference type="Google" id="ProtNLM"/>
    </source>
</evidence>
<dbReference type="PANTHER" id="PTHR13621">
    <property type="entry name" value="PROLINE-RICH PROTEIN PRCC"/>
    <property type="match status" value="1"/>
</dbReference>
<feature type="compositionally biased region" description="Polar residues" evidence="1">
    <location>
        <begin position="265"/>
        <end position="296"/>
    </location>
</feature>
<dbReference type="Pfam" id="PF10253">
    <property type="entry name" value="PRCC"/>
    <property type="match status" value="1"/>
</dbReference>
<feature type="region of interest" description="Disordered" evidence="1">
    <location>
        <begin position="1"/>
        <end position="219"/>
    </location>
</feature>
<accession>A0A9P4MP76</accession>
<dbReference type="PANTHER" id="PTHR13621:SF2">
    <property type="entry name" value="PROLINE-RICH PROTEIN PRCC"/>
    <property type="match status" value="1"/>
</dbReference>
<dbReference type="InterPro" id="IPR018800">
    <property type="entry name" value="PRCC"/>
</dbReference>
<dbReference type="AlphaFoldDB" id="A0A9P4MP76"/>
<dbReference type="GO" id="GO:0005634">
    <property type="term" value="C:nucleus"/>
    <property type="evidence" value="ECO:0007669"/>
    <property type="project" value="TreeGrafter"/>
</dbReference>
<organism evidence="2 3">
    <name type="scientific">Delitschia confertaspora ATCC 74209</name>
    <dbReference type="NCBI Taxonomy" id="1513339"/>
    <lineage>
        <taxon>Eukaryota</taxon>
        <taxon>Fungi</taxon>
        <taxon>Dikarya</taxon>
        <taxon>Ascomycota</taxon>
        <taxon>Pezizomycotina</taxon>
        <taxon>Dothideomycetes</taxon>
        <taxon>Pleosporomycetidae</taxon>
        <taxon>Pleosporales</taxon>
        <taxon>Delitschiaceae</taxon>
        <taxon>Delitschia</taxon>
    </lineage>
</organism>
<sequence>MALVAYSDSEASDNEAPPAPKPALKTAPKPSFHKVVDRSHPGKIKVNIYSAPKPQLEKDDIEKEAPPAKKARTGGGLSGFNAMLPAPKKPNASVKDTKPSGSRSGGFGGFKTSAEPAFERRTVEERDYGEVTTEINPTLREPEPAVTPQPESAKKEATAKPTVPRRFVPLSVAREMKKNKNKRTVTHAFPPSTSTTTAPKSVSALTAVPTTAPTPKPKVSLFSIPQEEEARPAPSTSDGQYIPLLYGADKVDDARVPNEAFETGSYDQQTATHTAFTPASTSSTGPQTLNDIASSLNLSEAERRQLFGRKRGTNGPDLSSVNIVEFNTDKEYAHNEQLRAQGETVQHHALKSITGTGKNSLKSLINVVTTQKDALEEHFAQGRRNKKEAGSKYGF</sequence>
<feature type="compositionally biased region" description="Basic and acidic residues" evidence="1">
    <location>
        <begin position="117"/>
        <end position="129"/>
    </location>
</feature>
<evidence type="ECO:0000256" key="1">
    <source>
        <dbReference type="SAM" id="MobiDB-lite"/>
    </source>
</evidence>
<gene>
    <name evidence="2" type="ORF">GQ43DRAFT_182104</name>
</gene>
<protein>
    <recommendedName>
        <fullName evidence="4">Mitotic checkpoint regulator, MAD2B-interacting-domain-containing protein</fullName>
    </recommendedName>
</protein>
<feature type="compositionally biased region" description="Basic and acidic residues" evidence="1">
    <location>
        <begin position="55"/>
        <end position="67"/>
    </location>
</feature>
<feature type="region of interest" description="Disordered" evidence="1">
    <location>
        <begin position="263"/>
        <end position="296"/>
    </location>
</feature>
<keyword evidence="3" id="KW-1185">Reference proteome</keyword>
<feature type="compositionally biased region" description="Low complexity" evidence="1">
    <location>
        <begin position="188"/>
        <end position="219"/>
    </location>
</feature>
<dbReference type="Proteomes" id="UP000799536">
    <property type="component" value="Unassembled WGS sequence"/>
</dbReference>
<proteinExistence type="predicted"/>
<dbReference type="EMBL" id="ML994184">
    <property type="protein sequence ID" value="KAF2197946.1"/>
    <property type="molecule type" value="Genomic_DNA"/>
</dbReference>
<evidence type="ECO:0000313" key="3">
    <source>
        <dbReference type="Proteomes" id="UP000799536"/>
    </source>
</evidence>
<evidence type="ECO:0000313" key="2">
    <source>
        <dbReference type="EMBL" id="KAF2197946.1"/>
    </source>
</evidence>
<comment type="caution">
    <text evidence="2">The sequence shown here is derived from an EMBL/GenBank/DDBJ whole genome shotgun (WGS) entry which is preliminary data.</text>
</comment>